<feature type="transmembrane region" description="Helical" evidence="1">
    <location>
        <begin position="187"/>
        <end position="206"/>
    </location>
</feature>
<protein>
    <submittedName>
        <fullName evidence="3">Acyltransferase</fullName>
    </submittedName>
</protein>
<dbReference type="GO" id="GO:0000271">
    <property type="term" value="P:polysaccharide biosynthetic process"/>
    <property type="evidence" value="ECO:0007669"/>
    <property type="project" value="TreeGrafter"/>
</dbReference>
<feature type="domain" description="Acyltransferase 3" evidence="2">
    <location>
        <begin position="8"/>
        <end position="329"/>
    </location>
</feature>
<dbReference type="PANTHER" id="PTHR23028:SF131">
    <property type="entry name" value="BLR2367 PROTEIN"/>
    <property type="match status" value="1"/>
</dbReference>
<evidence type="ECO:0000256" key="1">
    <source>
        <dbReference type="SAM" id="Phobius"/>
    </source>
</evidence>
<feature type="transmembrane region" description="Helical" evidence="1">
    <location>
        <begin position="247"/>
        <end position="264"/>
    </location>
</feature>
<feature type="transmembrane region" description="Helical" evidence="1">
    <location>
        <begin position="85"/>
        <end position="106"/>
    </location>
</feature>
<dbReference type="GeneID" id="69969069"/>
<sequence length="356" mass="38867">MGRHTRLYGLQHLRFLAAFAVLAHHILEEASGSPLALVSPSAQRVGACGVDIFFVISGLVMWHTTGGFSSQTSAKGFFTRRLTRIMPSYWGCLAIVVALSCSGIAYRHVQFDAIGLVESVLLLPPTTSTGQVMGVAWTLVYELYFYLICTAVLCLPWQRYRAAWIVALLAGVPVVLDMVGATTQAQYYGNPLVIEFVCGIFLGAISTRLPALSPRIRWVVLMTCVALFWWASAASPDETTSGLSPSFRWWTWGLPATLLVAAFVHTEDSGSRIGRALTVLGNASYVLYLTHGYWMNVFAKAVKAGAFHSAFSLYLAAFCVACLAVAFAAAVHLYLEKPLLARLEGKRSRIRQTALT</sequence>
<dbReference type="GO" id="GO:0016747">
    <property type="term" value="F:acyltransferase activity, transferring groups other than amino-acyl groups"/>
    <property type="evidence" value="ECO:0007669"/>
    <property type="project" value="InterPro"/>
</dbReference>
<dbReference type="InterPro" id="IPR050879">
    <property type="entry name" value="Acyltransferase_3"/>
</dbReference>
<feature type="transmembrane region" description="Helical" evidence="1">
    <location>
        <begin position="134"/>
        <end position="155"/>
    </location>
</feature>
<dbReference type="AlphaFoldDB" id="A0A0P0RAD1"/>
<keyword evidence="1" id="KW-1133">Transmembrane helix</keyword>
<dbReference type="KEGG" id="bcai:K788_0002467"/>
<dbReference type="RefSeq" id="WP_036004777.1">
    <property type="nucleotide sequence ID" value="NZ_CP012746.1"/>
</dbReference>
<evidence type="ECO:0000313" key="4">
    <source>
        <dbReference type="Proteomes" id="UP000019146"/>
    </source>
</evidence>
<reference evidence="3 4" key="1">
    <citation type="journal article" date="2014" name="Genome Announc.">
        <title>Draft Genome Sequence of the Haloacid-Degrading Burkholderia caribensis Strain MBA4.</title>
        <authorList>
            <person name="Pan Y."/>
            <person name="Kong K.F."/>
            <person name="Tsang J.S."/>
        </authorList>
    </citation>
    <scope>NUCLEOTIDE SEQUENCE [LARGE SCALE GENOMIC DNA]</scope>
    <source>
        <strain evidence="3 4">MBA4</strain>
    </source>
</reference>
<evidence type="ECO:0000313" key="3">
    <source>
        <dbReference type="EMBL" id="ALL64962.1"/>
    </source>
</evidence>
<keyword evidence="1" id="KW-0812">Transmembrane</keyword>
<name>A0A0P0RAD1_9BURK</name>
<dbReference type="EMBL" id="CP012746">
    <property type="protein sequence ID" value="ALL64962.1"/>
    <property type="molecule type" value="Genomic_DNA"/>
</dbReference>
<dbReference type="GO" id="GO:0016020">
    <property type="term" value="C:membrane"/>
    <property type="evidence" value="ECO:0007669"/>
    <property type="project" value="TreeGrafter"/>
</dbReference>
<dbReference type="InterPro" id="IPR002656">
    <property type="entry name" value="Acyl_transf_3_dom"/>
</dbReference>
<feature type="transmembrane region" description="Helical" evidence="1">
    <location>
        <begin position="314"/>
        <end position="335"/>
    </location>
</feature>
<accession>A0A0P0RAD1</accession>
<dbReference type="Pfam" id="PF01757">
    <property type="entry name" value="Acyl_transf_3"/>
    <property type="match status" value="1"/>
</dbReference>
<keyword evidence="1" id="KW-0472">Membrane</keyword>
<keyword evidence="3" id="KW-0012">Acyltransferase</keyword>
<evidence type="ECO:0000259" key="2">
    <source>
        <dbReference type="Pfam" id="PF01757"/>
    </source>
</evidence>
<feature type="transmembrane region" description="Helical" evidence="1">
    <location>
        <begin position="218"/>
        <end position="235"/>
    </location>
</feature>
<feature type="transmembrane region" description="Helical" evidence="1">
    <location>
        <begin position="42"/>
        <end position="64"/>
    </location>
</feature>
<feature type="transmembrane region" description="Helical" evidence="1">
    <location>
        <begin position="276"/>
        <end position="294"/>
    </location>
</feature>
<keyword evidence="3" id="KW-0808">Transferase</keyword>
<feature type="transmembrane region" description="Helical" evidence="1">
    <location>
        <begin position="162"/>
        <end position="181"/>
    </location>
</feature>
<organism evidence="3 4">
    <name type="scientific">Paraburkholderia caribensis MBA4</name>
    <dbReference type="NCBI Taxonomy" id="1323664"/>
    <lineage>
        <taxon>Bacteria</taxon>
        <taxon>Pseudomonadati</taxon>
        <taxon>Pseudomonadota</taxon>
        <taxon>Betaproteobacteria</taxon>
        <taxon>Burkholderiales</taxon>
        <taxon>Burkholderiaceae</taxon>
        <taxon>Paraburkholderia</taxon>
    </lineage>
</organism>
<gene>
    <name evidence="3" type="ORF">K788_0002467</name>
</gene>
<dbReference type="PANTHER" id="PTHR23028">
    <property type="entry name" value="ACETYLTRANSFERASE"/>
    <property type="match status" value="1"/>
</dbReference>
<proteinExistence type="predicted"/>
<dbReference type="Proteomes" id="UP000019146">
    <property type="component" value="Chromosome 1"/>
</dbReference>